<reference evidence="1 2" key="1">
    <citation type="submission" date="2016-10" db="EMBL/GenBank/DDBJ databases">
        <authorList>
            <person name="de Groot N.N."/>
        </authorList>
    </citation>
    <scope>NUCLEOTIDE SEQUENCE [LARGE SCALE GENOMIC DNA]</scope>
    <source>
        <strain evidence="1 2">DSM 2784</strain>
    </source>
</reference>
<evidence type="ECO:0000313" key="2">
    <source>
        <dbReference type="Proteomes" id="UP000199208"/>
    </source>
</evidence>
<evidence type="ECO:0000313" key="1">
    <source>
        <dbReference type="EMBL" id="SCZ79714.1"/>
    </source>
</evidence>
<sequence>MSKKNLIHAEDRIPFVLNEDLDYDFMRGGEMFPSNYKEVSSEAFGSAYDQAITNLSKAIAKQSEKQLENGFEVDQVKLNLEFKLDASSGRIGLDRSAKIEVVLKPASNVQVLEFTKPFNHAI</sequence>
<organism evidence="1 2">
    <name type="scientific">Acidaminobacter hydrogenoformans DSM 2784</name>
    <dbReference type="NCBI Taxonomy" id="1120920"/>
    <lineage>
        <taxon>Bacteria</taxon>
        <taxon>Bacillati</taxon>
        <taxon>Bacillota</taxon>
        <taxon>Clostridia</taxon>
        <taxon>Peptostreptococcales</taxon>
        <taxon>Acidaminobacteraceae</taxon>
        <taxon>Acidaminobacter</taxon>
    </lineage>
</organism>
<gene>
    <name evidence="1" type="ORF">SAMN03080599_01913</name>
</gene>
<dbReference type="AlphaFoldDB" id="A0A1G5S011"/>
<dbReference type="Proteomes" id="UP000199208">
    <property type="component" value="Unassembled WGS sequence"/>
</dbReference>
<dbReference type="RefSeq" id="WP_092590874.1">
    <property type="nucleotide sequence ID" value="NZ_FMWL01000008.1"/>
</dbReference>
<protein>
    <submittedName>
        <fullName evidence="1">Uncharacterized protein</fullName>
    </submittedName>
</protein>
<keyword evidence="2" id="KW-1185">Reference proteome</keyword>
<proteinExistence type="predicted"/>
<accession>A0A1G5S011</accession>
<name>A0A1G5S011_9FIRM</name>
<dbReference type="EMBL" id="FMWL01000008">
    <property type="protein sequence ID" value="SCZ79714.1"/>
    <property type="molecule type" value="Genomic_DNA"/>
</dbReference>